<evidence type="ECO:0000256" key="2">
    <source>
        <dbReference type="SAM" id="Coils"/>
    </source>
</evidence>
<keyword evidence="1" id="KW-0807">Transducer</keyword>
<evidence type="ECO:0000313" key="5">
    <source>
        <dbReference type="EMBL" id="VZH84109.1"/>
    </source>
</evidence>
<dbReference type="EMBL" id="LR738855">
    <property type="protein sequence ID" value="VZH84109.1"/>
    <property type="molecule type" value="Genomic_DNA"/>
</dbReference>
<keyword evidence="2" id="KW-0175">Coiled coil</keyword>
<feature type="coiled-coil region" evidence="2">
    <location>
        <begin position="546"/>
        <end position="586"/>
    </location>
</feature>
<feature type="region of interest" description="Disordered" evidence="3">
    <location>
        <begin position="885"/>
        <end position="910"/>
    </location>
</feature>
<feature type="region of interest" description="Disordered" evidence="3">
    <location>
        <begin position="482"/>
        <end position="513"/>
    </location>
</feature>
<dbReference type="GO" id="GO:0016020">
    <property type="term" value="C:membrane"/>
    <property type="evidence" value="ECO:0007669"/>
    <property type="project" value="InterPro"/>
</dbReference>
<dbReference type="PROSITE" id="PS50111">
    <property type="entry name" value="CHEMOTAXIS_TRANSDUC_2"/>
    <property type="match status" value="1"/>
</dbReference>
<dbReference type="Pfam" id="PF03752">
    <property type="entry name" value="ALF"/>
    <property type="match status" value="1"/>
</dbReference>
<dbReference type="GO" id="GO:0007165">
    <property type="term" value="P:signal transduction"/>
    <property type="evidence" value="ECO:0007669"/>
    <property type="project" value="UniProtKB-KW"/>
</dbReference>
<reference evidence="5 6" key="1">
    <citation type="submission" date="2019-11" db="EMBL/GenBank/DDBJ databases">
        <authorList>
            <person name="Brisse S."/>
        </authorList>
    </citation>
    <scope>NUCLEOTIDE SEQUENCE [LARGE SCALE GENOMIC DNA]</scope>
    <source>
        <strain evidence="5">FRC0190</strain>
    </source>
</reference>
<gene>
    <name evidence="5" type="ORF">FRC0190_00149</name>
</gene>
<accession>A0A6I8MCZ6</accession>
<evidence type="ECO:0000313" key="6">
    <source>
        <dbReference type="Proteomes" id="UP000423525"/>
    </source>
</evidence>
<dbReference type="KEGG" id="crf:FRC0190_00149"/>
<dbReference type="InterPro" id="IPR004089">
    <property type="entry name" value="MCPsignal_dom"/>
</dbReference>
<dbReference type="InterPro" id="IPR005506">
    <property type="entry name" value="DUF312_ALF"/>
</dbReference>
<feature type="compositionally biased region" description="Low complexity" evidence="3">
    <location>
        <begin position="892"/>
        <end position="907"/>
    </location>
</feature>
<evidence type="ECO:0000259" key="4">
    <source>
        <dbReference type="PROSITE" id="PS50111"/>
    </source>
</evidence>
<feature type="domain" description="Methyl-accepting transducer" evidence="4">
    <location>
        <begin position="304"/>
        <end position="538"/>
    </location>
</feature>
<protein>
    <recommendedName>
        <fullName evidence="4">Methyl-accepting transducer domain-containing protein</fullName>
    </recommendedName>
</protein>
<name>A0A6I8MCZ6_9CORY</name>
<organism evidence="5 6">
    <name type="scientific">Corynebacterium rouxii</name>
    <dbReference type="NCBI Taxonomy" id="2719119"/>
    <lineage>
        <taxon>Bacteria</taxon>
        <taxon>Bacillati</taxon>
        <taxon>Actinomycetota</taxon>
        <taxon>Actinomycetes</taxon>
        <taxon>Mycobacteriales</taxon>
        <taxon>Corynebacteriaceae</taxon>
        <taxon>Corynebacterium</taxon>
    </lineage>
</organism>
<sequence>MHHGRKTLKKYAQTIVTTMITAALGISVSSADALAQADQINLGTQIANEQQAREYAVEMVATNFTASQAAAEAVLRGGPDELTAYTESGMNEARTQDLRQIVVTISSLSGENVQKAATQALNAGDIESLSNFIESGWQTAQTEDDRATAWKATQAPDGSVLKSAAENALSADTADALSEFSSTGANKARRDDKRREVYELTRSPLPSVAAGASEALMTDTDTAIESYLRYGQFVDSARDTETMSITELVDTAISESDKAQQAAGFAATNADQARRATEAARQATQKAKDEALAADAAQVRAGNAAAAAGKLANQSAQAADNAVAAAAEARQALAQTADALARAASAASRARIAAQEASARASAAGYDASMAAQARQAAEQARDAARAAEKAAQSFVHADAAAGFARTASGAAASAASNADAAAAAASDAAAAAGAGDAAAAEARAGAARARAAASRARAASNEVDGLVSRITGLVEQARTAAREAADHASKSAQAAEDAAREAGNASAAAQRAGANAQSAQDAATKSIEAINLASDIAQLAKESAKQRQEQEAQYLKDQAIQANEVETQNDQTRQLQQEKRKQLEDELRLLGAYSNIEATEENPALRPSSPDDLTRLRDATVAAAMVGGPAVSGAAKLALSSGKTEDLQQFAKSGYAAALTTDERSVLNTWWATDPNEEIRDGSEEWVNADGAVVHWFVTDEAKRLRTPALIERAWKLKENAGKEVQLAADKAITEGTYEALDAFVNGNGYLKARHDDQLQLAYELERTGGPELKAAAEAAILGDRQGLNEFIAVEAARKSADDAEKTTHDQQVNALLEQGFQAAHRAAESAAKAQQSYFEAYGNAVQASAFAQEAAQWSGRAEESAQRANRSLASARESLRFAQEQKERANAAARQAEQDAQQATANSDQAQSFALDAHLSANQAQSSAEQARVSAASAGQDAASAAEAADAAYQAATEKWQNEQVELQAANKNAELDGGSVEETTGILESIKATIGQEALDLLLDFIGVTDVVNCFHGEFSGCLWTAVSLFPASKILKAGKAIPALRKLLSKTGEVRDLLRARRVEHSAKLNQLHSIPSCGAISLSSAAVTRPNIQFAVHYANRHRQLQFEQVDSTKCTVGSFPGRIFRGGNYRKLMTRSWIDPRQKFRVERHHIIAASTIKKEKASLPVGMTCSNAPAIQMEKADHKLTQSWGSGTKAKKYQEAQEQLVREGKIEEAFQGEYEYIKSVFPGKYDQALDEMIDDALSRGFLSKDFRIADNLDAGNLSIDSHITVIPA</sequence>
<feature type="compositionally biased region" description="Low complexity" evidence="3">
    <location>
        <begin position="491"/>
        <end position="513"/>
    </location>
</feature>
<dbReference type="AlphaFoldDB" id="A0A6I8MCZ6"/>
<proteinExistence type="predicted"/>
<evidence type="ECO:0000256" key="3">
    <source>
        <dbReference type="SAM" id="MobiDB-lite"/>
    </source>
</evidence>
<dbReference type="Proteomes" id="UP000423525">
    <property type="component" value="Chromosome"/>
</dbReference>
<evidence type="ECO:0000256" key="1">
    <source>
        <dbReference type="PROSITE-ProRule" id="PRU00284"/>
    </source>
</evidence>